<evidence type="ECO:0000313" key="7">
    <source>
        <dbReference type="EMBL" id="CAB4924766.1"/>
    </source>
</evidence>
<dbReference type="Gene3D" id="3.40.50.300">
    <property type="entry name" value="P-loop containing nucleotide triphosphate hydrolases"/>
    <property type="match status" value="2"/>
</dbReference>
<dbReference type="GO" id="GO:0005524">
    <property type="term" value="F:ATP binding"/>
    <property type="evidence" value="ECO:0007669"/>
    <property type="project" value="UniProtKB-KW"/>
</dbReference>
<evidence type="ECO:0000259" key="6">
    <source>
        <dbReference type="PROSITE" id="PS51198"/>
    </source>
</evidence>
<organism evidence="7">
    <name type="scientific">freshwater metagenome</name>
    <dbReference type="NCBI Taxonomy" id="449393"/>
    <lineage>
        <taxon>unclassified sequences</taxon>
        <taxon>metagenomes</taxon>
        <taxon>ecological metagenomes</taxon>
    </lineage>
</organism>
<feature type="domain" description="UvrD-like helicase ATP-binding" evidence="6">
    <location>
        <begin position="227"/>
        <end position="501"/>
    </location>
</feature>
<protein>
    <submittedName>
        <fullName evidence="7">Unannotated protein</fullName>
    </submittedName>
</protein>
<name>A0A6J7I245_9ZZZZ</name>
<keyword evidence="2" id="KW-0378">Hydrolase</keyword>
<evidence type="ECO:0000256" key="2">
    <source>
        <dbReference type="ARBA" id="ARBA00022801"/>
    </source>
</evidence>
<keyword evidence="4" id="KW-0067">ATP-binding</keyword>
<dbReference type="GO" id="GO:0016787">
    <property type="term" value="F:hydrolase activity"/>
    <property type="evidence" value="ECO:0007669"/>
    <property type="project" value="UniProtKB-KW"/>
</dbReference>
<proteinExistence type="predicted"/>
<dbReference type="InterPro" id="IPR014016">
    <property type="entry name" value="UvrD-like_ATP-bd"/>
</dbReference>
<dbReference type="PROSITE" id="PS51198">
    <property type="entry name" value="UVRD_HELICASE_ATP_BIND"/>
    <property type="match status" value="1"/>
</dbReference>
<gene>
    <name evidence="7" type="ORF">UFOPK3720_00414</name>
</gene>
<keyword evidence="1" id="KW-0547">Nucleotide-binding</keyword>
<evidence type="ECO:0000256" key="4">
    <source>
        <dbReference type="ARBA" id="ARBA00022840"/>
    </source>
</evidence>
<dbReference type="GO" id="GO:0003677">
    <property type="term" value="F:DNA binding"/>
    <property type="evidence" value="ECO:0007669"/>
    <property type="project" value="InterPro"/>
</dbReference>
<evidence type="ECO:0000256" key="3">
    <source>
        <dbReference type="ARBA" id="ARBA00022806"/>
    </source>
</evidence>
<dbReference type="GO" id="GO:0043138">
    <property type="term" value="F:3'-5' DNA helicase activity"/>
    <property type="evidence" value="ECO:0007669"/>
    <property type="project" value="TreeGrafter"/>
</dbReference>
<dbReference type="PANTHER" id="PTHR11070:SF45">
    <property type="entry name" value="DNA 3'-5' HELICASE"/>
    <property type="match status" value="1"/>
</dbReference>
<accession>A0A6J7I245</accession>
<dbReference type="InterPro" id="IPR027417">
    <property type="entry name" value="P-loop_NTPase"/>
</dbReference>
<dbReference type="EMBL" id="CAFBNB010000053">
    <property type="protein sequence ID" value="CAB4924766.1"/>
    <property type="molecule type" value="Genomic_DNA"/>
</dbReference>
<dbReference type="PANTHER" id="PTHR11070">
    <property type="entry name" value="UVRD / RECB / PCRA DNA HELICASE FAMILY MEMBER"/>
    <property type="match status" value="1"/>
</dbReference>
<dbReference type="InterPro" id="IPR000212">
    <property type="entry name" value="DNA_helicase_UvrD/REP"/>
</dbReference>
<reference evidence="7" key="1">
    <citation type="submission" date="2020-05" db="EMBL/GenBank/DDBJ databases">
        <authorList>
            <person name="Chiriac C."/>
            <person name="Salcher M."/>
            <person name="Ghai R."/>
            <person name="Kavagutti S V."/>
        </authorList>
    </citation>
    <scope>NUCLEOTIDE SEQUENCE</scope>
</reference>
<dbReference type="AlphaFoldDB" id="A0A6J7I245"/>
<dbReference type="SUPFAM" id="SSF52540">
    <property type="entry name" value="P-loop containing nucleoside triphosphate hydrolases"/>
    <property type="match status" value="1"/>
</dbReference>
<keyword evidence="3" id="KW-0347">Helicase</keyword>
<evidence type="ECO:0000256" key="5">
    <source>
        <dbReference type="SAM" id="MobiDB-lite"/>
    </source>
</evidence>
<evidence type="ECO:0000256" key="1">
    <source>
        <dbReference type="ARBA" id="ARBA00022741"/>
    </source>
</evidence>
<dbReference type="Pfam" id="PF13245">
    <property type="entry name" value="AAA_19"/>
    <property type="match status" value="1"/>
</dbReference>
<dbReference type="GO" id="GO:0005829">
    <property type="term" value="C:cytosol"/>
    <property type="evidence" value="ECO:0007669"/>
    <property type="project" value="TreeGrafter"/>
</dbReference>
<dbReference type="GO" id="GO:0000725">
    <property type="term" value="P:recombinational repair"/>
    <property type="evidence" value="ECO:0007669"/>
    <property type="project" value="TreeGrafter"/>
</dbReference>
<sequence>MDDTVHQMTVADEQAANQRYLREMQRKVERSIPIAVARSSLWTGSGLPVPTAPVVGPLVGRVGLAGHDSAVGATNFYIGPWHFDGDALVVFSWAAPVAATFYESENSTFELEHHVVVRRTLSIRQPGSEVSEYFDDLLVELSGDSPFVSVRGLSIPAPPRPSNPSASFSHDSEAETGHSQAPAEHPQPGQGRPASSGQRVRQLRAESAVRAALTAPRGSALPSLLATLQPDQYDFVTRPIDAPLVVQGHPGTGKTVIAAHRAAYLVHPERTGGARAPRVLLLGPNQFYADHVAGVLKSLTIQNPVSVMGIGDFLSRIRRLAVKLEGPMDGEHFEVSIDMGDLVDAAAHELRISGQLLSAENEQEAMRMVYEAVRSNHVGGMLLSDDADWVRDLSRLPPFNAATASRGLMPLLAQCALSATPMPNFLFDHVIVDEAQDVRPLEWRLIRAVNPSGSWTLLGDMNQRRSDWSYHSWVHLVRDLHLVGEGEPFEPVVFKRGYRSTGPIMAFANQLLPREQRTAENIQAEGPEPKVTRVQAKLLNQCVIDAAIDLHARHSPGTVAVIVVNRSPIGKALTKAGWTLDAADKRKLMKGTHQVYLLTPELARGLEFDAVVVVEPNEFPPNLGRMGSLYTSLTRANRELAVIYSTQLPDGLRARRESKKQLN</sequence>
<feature type="region of interest" description="Disordered" evidence="5">
    <location>
        <begin position="152"/>
        <end position="211"/>
    </location>
</feature>